<keyword evidence="2" id="KW-1185">Reference proteome</keyword>
<sequence length="75" mass="7897">MKSARKRRKGKQYHLLCTSLASIRATNAAQSSLTCAHPETNSPAWTCTVADAQSATLPVVSASQPVAAVLTKSAR</sequence>
<evidence type="ECO:0000313" key="2">
    <source>
        <dbReference type="Proteomes" id="UP001457282"/>
    </source>
</evidence>
<reference evidence="1 2" key="1">
    <citation type="journal article" date="2023" name="G3 (Bethesda)">
        <title>A chromosome-length genome assembly and annotation of blackberry (Rubus argutus, cv. 'Hillquist').</title>
        <authorList>
            <person name="Bruna T."/>
            <person name="Aryal R."/>
            <person name="Dudchenko O."/>
            <person name="Sargent D.J."/>
            <person name="Mead D."/>
            <person name="Buti M."/>
            <person name="Cavallini A."/>
            <person name="Hytonen T."/>
            <person name="Andres J."/>
            <person name="Pham M."/>
            <person name="Weisz D."/>
            <person name="Mascagni F."/>
            <person name="Usai G."/>
            <person name="Natali L."/>
            <person name="Bassil N."/>
            <person name="Fernandez G.E."/>
            <person name="Lomsadze A."/>
            <person name="Armour M."/>
            <person name="Olukolu B."/>
            <person name="Poorten T."/>
            <person name="Britton C."/>
            <person name="Davik J."/>
            <person name="Ashrafi H."/>
            <person name="Aiden E.L."/>
            <person name="Borodovsky M."/>
            <person name="Worthington M."/>
        </authorList>
    </citation>
    <scope>NUCLEOTIDE SEQUENCE [LARGE SCALE GENOMIC DNA]</scope>
    <source>
        <strain evidence="1">PI 553951</strain>
    </source>
</reference>
<name>A0AAW1XYQ0_RUBAR</name>
<comment type="caution">
    <text evidence="1">The sequence shown here is derived from an EMBL/GenBank/DDBJ whole genome shotgun (WGS) entry which is preliminary data.</text>
</comment>
<organism evidence="1 2">
    <name type="scientific">Rubus argutus</name>
    <name type="common">Southern blackberry</name>
    <dbReference type="NCBI Taxonomy" id="59490"/>
    <lineage>
        <taxon>Eukaryota</taxon>
        <taxon>Viridiplantae</taxon>
        <taxon>Streptophyta</taxon>
        <taxon>Embryophyta</taxon>
        <taxon>Tracheophyta</taxon>
        <taxon>Spermatophyta</taxon>
        <taxon>Magnoliopsida</taxon>
        <taxon>eudicotyledons</taxon>
        <taxon>Gunneridae</taxon>
        <taxon>Pentapetalae</taxon>
        <taxon>rosids</taxon>
        <taxon>fabids</taxon>
        <taxon>Rosales</taxon>
        <taxon>Rosaceae</taxon>
        <taxon>Rosoideae</taxon>
        <taxon>Rosoideae incertae sedis</taxon>
        <taxon>Rubus</taxon>
    </lineage>
</organism>
<gene>
    <name evidence="1" type="ORF">M0R45_007429</name>
</gene>
<evidence type="ECO:0000313" key="1">
    <source>
        <dbReference type="EMBL" id="KAK9941734.1"/>
    </source>
</evidence>
<dbReference type="EMBL" id="JBEDUW010000002">
    <property type="protein sequence ID" value="KAK9941734.1"/>
    <property type="molecule type" value="Genomic_DNA"/>
</dbReference>
<proteinExistence type="predicted"/>
<protein>
    <recommendedName>
        <fullName evidence="3">Secreted protein</fullName>
    </recommendedName>
</protein>
<dbReference type="AlphaFoldDB" id="A0AAW1XYQ0"/>
<dbReference type="Proteomes" id="UP001457282">
    <property type="component" value="Unassembled WGS sequence"/>
</dbReference>
<accession>A0AAW1XYQ0</accession>
<evidence type="ECO:0008006" key="3">
    <source>
        <dbReference type="Google" id="ProtNLM"/>
    </source>
</evidence>